<dbReference type="Gene3D" id="1.10.238.10">
    <property type="entry name" value="EF-hand"/>
    <property type="match status" value="1"/>
</dbReference>
<evidence type="ECO:0000313" key="6">
    <source>
        <dbReference type="EMBL" id="OPJ66888.1"/>
    </source>
</evidence>
<dbReference type="InterPro" id="IPR001751">
    <property type="entry name" value="S100/CaBP7/8-like_CS"/>
</dbReference>
<name>A0A1V4J403_PATFA</name>
<dbReference type="Proteomes" id="UP000190648">
    <property type="component" value="Unassembled WGS sequence"/>
</dbReference>
<dbReference type="InterPro" id="IPR018247">
    <property type="entry name" value="EF_Hand_1_Ca_BS"/>
</dbReference>
<dbReference type="GO" id="GO:0048306">
    <property type="term" value="F:calcium-dependent protein binding"/>
    <property type="evidence" value="ECO:0007669"/>
    <property type="project" value="TreeGrafter"/>
</dbReference>
<dbReference type="OrthoDB" id="9414896at2759"/>
<dbReference type="PROSITE" id="PS00018">
    <property type="entry name" value="EF_HAND_1"/>
    <property type="match status" value="1"/>
</dbReference>
<protein>
    <submittedName>
        <fullName evidence="6">Protein S100-A16-like</fullName>
    </submittedName>
</protein>
<feature type="domain" description="EF-hand" evidence="5">
    <location>
        <begin position="67"/>
        <end position="102"/>
    </location>
</feature>
<evidence type="ECO:0000256" key="4">
    <source>
        <dbReference type="SAM" id="MobiDB-lite"/>
    </source>
</evidence>
<dbReference type="GO" id="GO:0005615">
    <property type="term" value="C:extracellular space"/>
    <property type="evidence" value="ECO:0007669"/>
    <property type="project" value="TreeGrafter"/>
</dbReference>
<evidence type="ECO:0000259" key="5">
    <source>
        <dbReference type="PROSITE" id="PS50222"/>
    </source>
</evidence>
<dbReference type="CDD" id="cd00213">
    <property type="entry name" value="S-100"/>
    <property type="match status" value="1"/>
</dbReference>
<comment type="caution">
    <text evidence="6">The sequence shown here is derived from an EMBL/GenBank/DDBJ whole genome shotgun (WGS) entry which is preliminary data.</text>
</comment>
<comment type="similarity">
    <text evidence="1">Belongs to the S-100 family.</text>
</comment>
<dbReference type="EMBL" id="LSYS01009367">
    <property type="protein sequence ID" value="OPJ66888.1"/>
    <property type="molecule type" value="Genomic_DNA"/>
</dbReference>
<organism evidence="6 7">
    <name type="scientific">Patagioenas fasciata monilis</name>
    <dbReference type="NCBI Taxonomy" id="372326"/>
    <lineage>
        <taxon>Eukaryota</taxon>
        <taxon>Metazoa</taxon>
        <taxon>Chordata</taxon>
        <taxon>Craniata</taxon>
        <taxon>Vertebrata</taxon>
        <taxon>Euteleostomi</taxon>
        <taxon>Archelosauria</taxon>
        <taxon>Archosauria</taxon>
        <taxon>Dinosauria</taxon>
        <taxon>Saurischia</taxon>
        <taxon>Theropoda</taxon>
        <taxon>Coelurosauria</taxon>
        <taxon>Aves</taxon>
        <taxon>Neognathae</taxon>
        <taxon>Neoaves</taxon>
        <taxon>Columbimorphae</taxon>
        <taxon>Columbiformes</taxon>
        <taxon>Columbidae</taxon>
        <taxon>Patagioenas</taxon>
    </lineage>
</organism>
<accession>A0A1V4J403</accession>
<keyword evidence="3" id="KW-0106">Calcium</keyword>
<dbReference type="PROSITE" id="PS50222">
    <property type="entry name" value="EF_HAND_2"/>
    <property type="match status" value="1"/>
</dbReference>
<dbReference type="AlphaFoldDB" id="A0A1V4J403"/>
<dbReference type="InterPro" id="IPR002048">
    <property type="entry name" value="EF_hand_dom"/>
</dbReference>
<dbReference type="InterPro" id="IPR011992">
    <property type="entry name" value="EF-hand-dom_pair"/>
</dbReference>
<evidence type="ECO:0000256" key="1">
    <source>
        <dbReference type="ARBA" id="ARBA00007323"/>
    </source>
</evidence>
<dbReference type="PANTHER" id="PTHR11639:SF134">
    <property type="entry name" value="PROTEIN S100-A1-RELATED"/>
    <property type="match status" value="1"/>
</dbReference>
<evidence type="ECO:0000313" key="7">
    <source>
        <dbReference type="Proteomes" id="UP000190648"/>
    </source>
</evidence>
<dbReference type="InterPro" id="IPR034325">
    <property type="entry name" value="S-100_dom"/>
</dbReference>
<keyword evidence="7" id="KW-1185">Reference proteome</keyword>
<proteinExistence type="inferred from homology"/>
<dbReference type="PANTHER" id="PTHR11639">
    <property type="entry name" value="S100 CALCIUM-BINDING PROTEIN"/>
    <property type="match status" value="1"/>
</dbReference>
<dbReference type="PROSITE" id="PS00303">
    <property type="entry name" value="S100_CABP"/>
    <property type="match status" value="1"/>
</dbReference>
<dbReference type="GO" id="GO:0005509">
    <property type="term" value="F:calcium ion binding"/>
    <property type="evidence" value="ECO:0007669"/>
    <property type="project" value="InterPro"/>
</dbReference>
<gene>
    <name evidence="6" type="ORF">AV530_016856</name>
</gene>
<keyword evidence="2" id="KW-0479">Metal-binding</keyword>
<sequence length="177" mass="19129">MGQSQGVDSAPEPSGGPSPLEQGLAALVGTFYQYARPPPGGGEPSLDPPAFQRLLRVELGRQLTDTAQPQAVAAIFAQLDANGDRRISFDEYWHLVAWLCHVLRQRHFGASPAPPPPAFTEDSPHINVPNVTDANPGVLNPYRSCIGGTREQITKVQAVFCVACGSSHNKIRMKNYK</sequence>
<dbReference type="SUPFAM" id="SSF47473">
    <property type="entry name" value="EF-hand"/>
    <property type="match status" value="1"/>
</dbReference>
<reference evidence="6 7" key="1">
    <citation type="submission" date="2016-02" db="EMBL/GenBank/DDBJ databases">
        <title>Band-tailed pigeon sequencing and assembly.</title>
        <authorList>
            <person name="Soares A.E."/>
            <person name="Novak B.J."/>
            <person name="Rice E.S."/>
            <person name="O'Connell B."/>
            <person name="Chang D."/>
            <person name="Weber S."/>
            <person name="Shapiro B."/>
        </authorList>
    </citation>
    <scope>NUCLEOTIDE SEQUENCE [LARGE SCALE GENOMIC DNA]</scope>
    <source>
        <strain evidence="6">BTP2013</strain>
        <tissue evidence="6">Blood</tissue>
    </source>
</reference>
<dbReference type="GO" id="GO:0048471">
    <property type="term" value="C:perinuclear region of cytoplasm"/>
    <property type="evidence" value="ECO:0007669"/>
    <property type="project" value="TreeGrafter"/>
</dbReference>
<evidence type="ECO:0000256" key="2">
    <source>
        <dbReference type="ARBA" id="ARBA00022723"/>
    </source>
</evidence>
<dbReference type="GO" id="GO:0046914">
    <property type="term" value="F:transition metal ion binding"/>
    <property type="evidence" value="ECO:0007669"/>
    <property type="project" value="InterPro"/>
</dbReference>
<feature type="region of interest" description="Disordered" evidence="4">
    <location>
        <begin position="1"/>
        <end position="22"/>
    </location>
</feature>
<evidence type="ECO:0000256" key="3">
    <source>
        <dbReference type="ARBA" id="ARBA00022837"/>
    </source>
</evidence>